<keyword evidence="1" id="KW-0732">Signal</keyword>
<sequence length="152" mass="16423">MRFPFLLACVTLSLSAGASTPNGESHHVFAVTSLPADVQTLLQARHGDIAGRFDTLSRTCLVDPSLVGQRLAMARVEPQRIQVDIEHARKRELTRVEFRLEDGAWIHASTESVVPIGVQKAAFAAALQKMTGSPAWTPLPTDGTIGVNLPKD</sequence>
<keyword evidence="3" id="KW-1185">Reference proteome</keyword>
<evidence type="ECO:0000313" key="2">
    <source>
        <dbReference type="EMBL" id="RNF31124.1"/>
    </source>
</evidence>
<dbReference type="RefSeq" id="WP_123069157.1">
    <property type="nucleotide sequence ID" value="NZ_JSAB01000072.1"/>
</dbReference>
<feature type="signal peptide" evidence="1">
    <location>
        <begin position="1"/>
        <end position="18"/>
    </location>
</feature>
<feature type="chain" id="PRO_5019524271" evidence="1">
    <location>
        <begin position="19"/>
        <end position="152"/>
    </location>
</feature>
<dbReference type="Proteomes" id="UP000283254">
    <property type="component" value="Unassembled WGS sequence"/>
</dbReference>
<dbReference type="EMBL" id="JSAB01000072">
    <property type="protein sequence ID" value="RNF31124.1"/>
    <property type="molecule type" value="Genomic_DNA"/>
</dbReference>
<accession>A0A422QM67</accession>
<organism evidence="2 3">
    <name type="scientific">Massilia aurea</name>
    <dbReference type="NCBI Taxonomy" id="373040"/>
    <lineage>
        <taxon>Bacteria</taxon>
        <taxon>Pseudomonadati</taxon>
        <taxon>Pseudomonadota</taxon>
        <taxon>Betaproteobacteria</taxon>
        <taxon>Burkholderiales</taxon>
        <taxon>Oxalobacteraceae</taxon>
        <taxon>Telluria group</taxon>
        <taxon>Massilia</taxon>
    </lineage>
</organism>
<evidence type="ECO:0000313" key="3">
    <source>
        <dbReference type="Proteomes" id="UP000283254"/>
    </source>
</evidence>
<dbReference type="AlphaFoldDB" id="A0A422QM67"/>
<protein>
    <submittedName>
        <fullName evidence="2">Uncharacterized protein</fullName>
    </submittedName>
</protein>
<gene>
    <name evidence="2" type="ORF">NM04_08765</name>
</gene>
<proteinExistence type="predicted"/>
<name>A0A422QM67_9BURK</name>
<reference evidence="2" key="1">
    <citation type="submission" date="2014-10" db="EMBL/GenBank/DDBJ databases">
        <title>Massilia sp. genome.</title>
        <authorList>
            <person name="Xu B."/>
            <person name="Dai L."/>
            <person name="Huang Z."/>
        </authorList>
    </citation>
    <scope>NUCLEOTIDE SEQUENCE [LARGE SCALE GENOMIC DNA]</scope>
    <source>
        <strain evidence="2">CFS-1</strain>
    </source>
</reference>
<evidence type="ECO:0000256" key="1">
    <source>
        <dbReference type="SAM" id="SignalP"/>
    </source>
</evidence>
<comment type="caution">
    <text evidence="2">The sequence shown here is derived from an EMBL/GenBank/DDBJ whole genome shotgun (WGS) entry which is preliminary data.</text>
</comment>